<dbReference type="Pfam" id="PF08030">
    <property type="entry name" value="NAD_binding_6"/>
    <property type="match status" value="1"/>
</dbReference>
<dbReference type="AlphaFoldDB" id="A0A822YID2"/>
<evidence type="ECO:0000256" key="1">
    <source>
        <dbReference type="ARBA" id="ARBA00023002"/>
    </source>
</evidence>
<comment type="caution">
    <text evidence="4">The sequence shown here is derived from an EMBL/GenBank/DDBJ whole genome shotgun (WGS) entry which is preliminary data.</text>
</comment>
<feature type="domain" description="Ferric reductase NAD binding" evidence="3">
    <location>
        <begin position="1"/>
        <end position="60"/>
    </location>
</feature>
<keyword evidence="2" id="KW-0472">Membrane</keyword>
<protein>
    <recommendedName>
        <fullName evidence="3">Ferric reductase NAD binding domain-containing protein</fullName>
    </recommendedName>
</protein>
<keyword evidence="2" id="KW-1133">Transmembrane helix</keyword>
<accession>A0A822YID2</accession>
<reference evidence="4 5" key="1">
    <citation type="journal article" date="2020" name="Mol. Biol. Evol.">
        <title>Distinct Expression and Methylation Patterns for Genes with Different Fates following a Single Whole-Genome Duplication in Flowering Plants.</title>
        <authorList>
            <person name="Shi T."/>
            <person name="Rahmani R.S."/>
            <person name="Gugger P.F."/>
            <person name="Wang M."/>
            <person name="Li H."/>
            <person name="Zhang Y."/>
            <person name="Li Z."/>
            <person name="Wang Q."/>
            <person name="Van de Peer Y."/>
            <person name="Marchal K."/>
            <person name="Chen J."/>
        </authorList>
    </citation>
    <scope>NUCLEOTIDE SEQUENCE [LARGE SCALE GENOMIC DNA]</scope>
    <source>
        <tissue evidence="4">Leaf</tissue>
    </source>
</reference>
<dbReference type="Proteomes" id="UP000607653">
    <property type="component" value="Unassembled WGS sequence"/>
</dbReference>
<organism evidence="4 5">
    <name type="scientific">Nelumbo nucifera</name>
    <name type="common">Sacred lotus</name>
    <dbReference type="NCBI Taxonomy" id="4432"/>
    <lineage>
        <taxon>Eukaryota</taxon>
        <taxon>Viridiplantae</taxon>
        <taxon>Streptophyta</taxon>
        <taxon>Embryophyta</taxon>
        <taxon>Tracheophyta</taxon>
        <taxon>Spermatophyta</taxon>
        <taxon>Magnoliopsida</taxon>
        <taxon>Proteales</taxon>
        <taxon>Nelumbonaceae</taxon>
        <taxon>Nelumbo</taxon>
    </lineage>
</organism>
<dbReference type="EMBL" id="DUZY01000003">
    <property type="protein sequence ID" value="DAD32340.1"/>
    <property type="molecule type" value="Genomic_DNA"/>
</dbReference>
<gene>
    <name evidence="4" type="ORF">HUJ06_011191</name>
</gene>
<proteinExistence type="predicted"/>
<evidence type="ECO:0000313" key="5">
    <source>
        <dbReference type="Proteomes" id="UP000607653"/>
    </source>
</evidence>
<keyword evidence="5" id="KW-1185">Reference proteome</keyword>
<keyword evidence="2" id="KW-0812">Transmembrane</keyword>
<name>A0A822YID2_NELNU</name>
<evidence type="ECO:0000259" key="3">
    <source>
        <dbReference type="Pfam" id="PF08030"/>
    </source>
</evidence>
<feature type="transmembrane region" description="Helical" evidence="2">
    <location>
        <begin position="57"/>
        <end position="79"/>
    </location>
</feature>
<sequence length="81" mass="9189">MISTVKDGLNNIKQQNDVDEGAVEAGSKANKKKPFATKRAYFDWVTREQGSFEWFRGILNVTTLIHIKFVFLLGIICLITL</sequence>
<evidence type="ECO:0000313" key="4">
    <source>
        <dbReference type="EMBL" id="DAD32340.1"/>
    </source>
</evidence>
<dbReference type="GO" id="GO:0016491">
    <property type="term" value="F:oxidoreductase activity"/>
    <property type="evidence" value="ECO:0007669"/>
    <property type="project" value="UniProtKB-KW"/>
</dbReference>
<keyword evidence="1" id="KW-0560">Oxidoreductase</keyword>
<dbReference type="InterPro" id="IPR039261">
    <property type="entry name" value="FNR_nucleotide-bd"/>
</dbReference>
<evidence type="ECO:0000256" key="2">
    <source>
        <dbReference type="SAM" id="Phobius"/>
    </source>
</evidence>
<dbReference type="Gene3D" id="3.40.50.80">
    <property type="entry name" value="Nucleotide-binding domain of ferredoxin-NADP reductase (FNR) module"/>
    <property type="match status" value="1"/>
</dbReference>
<dbReference type="InterPro" id="IPR013121">
    <property type="entry name" value="Fe_red_NAD-bd_6"/>
</dbReference>